<gene>
    <name evidence="1" type="ORF">QQ91_0008640</name>
</gene>
<organism evidence="1 2">
    <name type="scientific">Lyngbya confervoides BDU141951</name>
    <dbReference type="NCBI Taxonomy" id="1574623"/>
    <lineage>
        <taxon>Bacteria</taxon>
        <taxon>Bacillati</taxon>
        <taxon>Cyanobacteriota</taxon>
        <taxon>Cyanophyceae</taxon>
        <taxon>Oscillatoriophycideae</taxon>
        <taxon>Oscillatoriales</taxon>
        <taxon>Microcoleaceae</taxon>
        <taxon>Lyngbya</taxon>
    </lineage>
</organism>
<dbReference type="PANTHER" id="PTHR35399">
    <property type="entry name" value="SLR8030 PROTEIN"/>
    <property type="match status" value="1"/>
</dbReference>
<keyword evidence="2" id="KW-1185">Reference proteome</keyword>
<dbReference type="RefSeq" id="WP_166281570.1">
    <property type="nucleotide sequence ID" value="NZ_JTHE03000047.1"/>
</dbReference>
<dbReference type="EMBL" id="JTHE03000047">
    <property type="protein sequence ID" value="MCM1982888.1"/>
    <property type="molecule type" value="Genomic_DNA"/>
</dbReference>
<dbReference type="InterPro" id="IPR008557">
    <property type="entry name" value="PhoX"/>
</dbReference>
<comment type="caution">
    <text evidence="1">The sequence shown here is derived from an EMBL/GenBank/DDBJ whole genome shotgun (WGS) entry which is preliminary data.</text>
</comment>
<proteinExistence type="predicted"/>
<dbReference type="AlphaFoldDB" id="A0ABD4T356"/>
<evidence type="ECO:0000313" key="2">
    <source>
        <dbReference type="Proteomes" id="UP000031561"/>
    </source>
</evidence>
<dbReference type="Proteomes" id="UP000031561">
    <property type="component" value="Unassembled WGS sequence"/>
</dbReference>
<dbReference type="PROSITE" id="PS51318">
    <property type="entry name" value="TAT"/>
    <property type="match status" value="1"/>
</dbReference>
<dbReference type="Pfam" id="PF05787">
    <property type="entry name" value="PhoX"/>
    <property type="match status" value="1"/>
</dbReference>
<accession>A0ABD4T356</accession>
<dbReference type="SUPFAM" id="SSF63829">
    <property type="entry name" value="Calcium-dependent phosphotriesterase"/>
    <property type="match status" value="1"/>
</dbReference>
<dbReference type="PANTHER" id="PTHR35399:SF4">
    <property type="entry name" value="MEMBRANE PROTEIN"/>
    <property type="match status" value="1"/>
</dbReference>
<dbReference type="InterPro" id="IPR006311">
    <property type="entry name" value="TAT_signal"/>
</dbReference>
<name>A0ABD4T356_9CYAN</name>
<reference evidence="1 2" key="1">
    <citation type="journal article" date="2015" name="Genome Announc.">
        <title>Draft Genome Sequence of Filamentous Marine Cyanobacterium Lyngbya confervoides Strain BDU141951.</title>
        <authorList>
            <person name="Chandrababunaidu M.M."/>
            <person name="Sen D."/>
            <person name="Tripathy S."/>
        </authorList>
    </citation>
    <scope>NUCLEOTIDE SEQUENCE [LARGE SCALE GENOMIC DNA]</scope>
    <source>
        <strain evidence="1 2">BDU141951</strain>
    </source>
</reference>
<evidence type="ECO:0000313" key="1">
    <source>
        <dbReference type="EMBL" id="MCM1982888.1"/>
    </source>
</evidence>
<sequence>MALSRRAFLTWSGLGIASVLTLDPLRLLSSRLAQGKAFETLRYGPLLPDPQGILDLPEGFAYKVISRTGDPMSDGHPVPGAPDGMAAFAQADGSIVLVCNHELSPAQTPAVLGPNAYDRACPGGTTTLVVNRDRQLVKQYSSLVGTCRNCAGGPTPWGSWISCEEDVSMPGQHAVRRPHGYNFEVPASAQEPVVPEPLRAMGRFNHEAVAIDPKTGIVYQTEDRVDGLFYRFIPQSPENLAAGGRLEALKIRQQPQAITRTGFQVGQSHSVEWVAIDQPDPPTDTVRQEGFQKGAAQFSRGEGLVYADGSLYLTCTDGGPNRTGQIWRYLPGSHPEEGGTLSLFVEPNQQEILDFPDNITVAPFGDLFVCEDGASDQYLRGVDAQGHLYPFARNALNNSEFAGVCFSTDPLTMFVNLQHPGLTLAIWGEFERRPA</sequence>
<protein>
    <submittedName>
        <fullName evidence="1">PhoX family protein</fullName>
    </submittedName>
</protein>